<keyword evidence="11" id="KW-1185">Reference proteome</keyword>
<evidence type="ECO:0000313" key="11">
    <source>
        <dbReference type="Proteomes" id="UP000654075"/>
    </source>
</evidence>
<proteinExistence type="inferred from homology"/>
<gene>
    <name evidence="10" type="ORF">PGLA1383_LOCUS10304</name>
</gene>
<dbReference type="InterPro" id="IPR021109">
    <property type="entry name" value="Peptidase_aspartic_dom_sf"/>
</dbReference>
<evidence type="ECO:0000256" key="4">
    <source>
        <dbReference type="ARBA" id="ARBA00022801"/>
    </source>
</evidence>
<dbReference type="Pfam" id="PF00026">
    <property type="entry name" value="Asp"/>
    <property type="match status" value="2"/>
</dbReference>
<evidence type="ECO:0000256" key="1">
    <source>
        <dbReference type="ARBA" id="ARBA00007447"/>
    </source>
</evidence>
<keyword evidence="4 6" id="KW-0378">Hydrolase</keyword>
<dbReference type="PANTHER" id="PTHR47966">
    <property type="entry name" value="BETA-SITE APP-CLEAVING ENZYME, ISOFORM A-RELATED"/>
    <property type="match status" value="1"/>
</dbReference>
<organism evidence="10 11">
    <name type="scientific">Polarella glacialis</name>
    <name type="common">Dinoflagellate</name>
    <dbReference type="NCBI Taxonomy" id="89957"/>
    <lineage>
        <taxon>Eukaryota</taxon>
        <taxon>Sar</taxon>
        <taxon>Alveolata</taxon>
        <taxon>Dinophyceae</taxon>
        <taxon>Suessiales</taxon>
        <taxon>Suessiaceae</taxon>
        <taxon>Polarella</taxon>
    </lineage>
</organism>
<name>A0A813DW89_POLGL</name>
<dbReference type="Gene3D" id="2.40.70.10">
    <property type="entry name" value="Acid Proteases"/>
    <property type="match status" value="2"/>
</dbReference>
<accession>A0A813DW89</accession>
<evidence type="ECO:0000256" key="2">
    <source>
        <dbReference type="ARBA" id="ARBA00022670"/>
    </source>
</evidence>
<evidence type="ECO:0000259" key="9">
    <source>
        <dbReference type="PROSITE" id="PS51767"/>
    </source>
</evidence>
<evidence type="ECO:0000256" key="7">
    <source>
        <dbReference type="SAM" id="MobiDB-lite"/>
    </source>
</evidence>
<evidence type="ECO:0000313" key="10">
    <source>
        <dbReference type="EMBL" id="CAE8591636.1"/>
    </source>
</evidence>
<dbReference type="InterPro" id="IPR001461">
    <property type="entry name" value="Aspartic_peptidase_A1"/>
</dbReference>
<feature type="region of interest" description="Disordered" evidence="7">
    <location>
        <begin position="396"/>
        <end position="424"/>
    </location>
</feature>
<dbReference type="PROSITE" id="PS51767">
    <property type="entry name" value="PEPTIDASE_A1"/>
    <property type="match status" value="1"/>
</dbReference>
<dbReference type="InterPro" id="IPR033121">
    <property type="entry name" value="PEPTIDASE_A1"/>
</dbReference>
<feature type="signal peptide" evidence="8">
    <location>
        <begin position="1"/>
        <end position="27"/>
    </location>
</feature>
<dbReference type="InterPro" id="IPR001969">
    <property type="entry name" value="Aspartic_peptidase_AS"/>
</dbReference>
<reference evidence="10" key="1">
    <citation type="submission" date="2021-02" db="EMBL/GenBank/DDBJ databases">
        <authorList>
            <person name="Dougan E. K."/>
            <person name="Rhodes N."/>
            <person name="Thang M."/>
            <person name="Chan C."/>
        </authorList>
    </citation>
    <scope>NUCLEOTIDE SEQUENCE</scope>
</reference>
<protein>
    <recommendedName>
        <fullName evidence="9">Peptidase A1 domain-containing protein</fullName>
    </recommendedName>
</protein>
<dbReference type="PRINTS" id="PR00792">
    <property type="entry name" value="PEPSIN"/>
</dbReference>
<comment type="caution">
    <text evidence="10">The sequence shown here is derived from an EMBL/GenBank/DDBJ whole genome shotgun (WGS) entry which is preliminary data.</text>
</comment>
<dbReference type="OrthoDB" id="771136at2759"/>
<evidence type="ECO:0000256" key="6">
    <source>
        <dbReference type="RuleBase" id="RU000454"/>
    </source>
</evidence>
<comment type="similarity">
    <text evidence="1 6">Belongs to the peptidase A1 family.</text>
</comment>
<evidence type="ECO:0000256" key="8">
    <source>
        <dbReference type="SAM" id="SignalP"/>
    </source>
</evidence>
<dbReference type="SUPFAM" id="SSF50630">
    <property type="entry name" value="Acid proteases"/>
    <property type="match status" value="1"/>
</dbReference>
<dbReference type="Proteomes" id="UP000654075">
    <property type="component" value="Unassembled WGS sequence"/>
</dbReference>
<feature type="domain" description="Peptidase A1" evidence="9">
    <location>
        <begin position="61"/>
        <end position="460"/>
    </location>
</feature>
<keyword evidence="2 6" id="KW-0645">Protease</keyword>
<keyword evidence="8" id="KW-0732">Signal</keyword>
<dbReference type="GO" id="GO:0004190">
    <property type="term" value="F:aspartic-type endopeptidase activity"/>
    <property type="evidence" value="ECO:0007669"/>
    <property type="project" value="UniProtKB-KW"/>
</dbReference>
<keyword evidence="3 6" id="KW-0064">Aspartyl protease</keyword>
<dbReference type="AlphaFoldDB" id="A0A813DW89"/>
<dbReference type="PANTHER" id="PTHR47966:SF51">
    <property type="entry name" value="BETA-SITE APP-CLEAVING ENZYME, ISOFORM A-RELATED"/>
    <property type="match status" value="1"/>
</dbReference>
<dbReference type="EMBL" id="CAJNNV010005094">
    <property type="protein sequence ID" value="CAE8591636.1"/>
    <property type="molecule type" value="Genomic_DNA"/>
</dbReference>
<sequence length="487" mass="52202">MTLTGHSPNKLLIVMVSLVLLPLSPKAAPSLRSVGKHIVPLHRQRVPVQGEDQVISYKSVYFGNVEVGLPEQHFSVVFDTGSGHVVLPSRECKSETCLIHNRFNRQASKHAVDVEYDGTPVKPGAPRDQITVAFGTGEVTGQFVLDRLCLGSVVAPPTSAAAVAAAAAAGTARLRSSGAELALRQRANTSSSAAADPLNCVDLRMVMATEMSHEPFHAFAFDGVLGLGLDGLALAPEFSFFGMMAAQRKELEQPSFGVFLADSDDEHSEISFGGHSPDRVASPLSWAPVASPELGYWQVQIKALRIGNRTLDYCNDGQCRAVVDTGTSLLAVPHDFADELMQELEGPLRDPPSSQTDGEGVDCRFAEGVPLHFDVEGATITLMPGDYARQAFQMEETGQEQGAKPAQGGSGSSAKPTCQPSLMPLELPEPLGPKLFIWGEPVLRKYYTVYDWGQKRIGFGLAVHSAEEDAAATEDAKKLPARGLLFL</sequence>
<feature type="active site" evidence="5">
    <location>
        <position position="79"/>
    </location>
</feature>
<dbReference type="GO" id="GO:0006508">
    <property type="term" value="P:proteolysis"/>
    <property type="evidence" value="ECO:0007669"/>
    <property type="project" value="UniProtKB-KW"/>
</dbReference>
<dbReference type="PROSITE" id="PS00141">
    <property type="entry name" value="ASP_PROTEASE"/>
    <property type="match status" value="1"/>
</dbReference>
<feature type="active site" evidence="5">
    <location>
        <position position="324"/>
    </location>
</feature>
<evidence type="ECO:0000256" key="5">
    <source>
        <dbReference type="PIRSR" id="PIRSR601461-1"/>
    </source>
</evidence>
<evidence type="ECO:0000256" key="3">
    <source>
        <dbReference type="ARBA" id="ARBA00022750"/>
    </source>
</evidence>
<feature type="chain" id="PRO_5032520370" description="Peptidase A1 domain-containing protein" evidence="8">
    <location>
        <begin position="28"/>
        <end position="487"/>
    </location>
</feature>